<dbReference type="OrthoDB" id="2018427at2759"/>
<name>A0A7M7NAV2_STRPU</name>
<evidence type="ECO:0000313" key="3">
    <source>
        <dbReference type="Proteomes" id="UP000007110"/>
    </source>
</evidence>
<protein>
    <submittedName>
        <fullName evidence="2">Uncharacterized protein</fullName>
    </submittedName>
</protein>
<proteinExistence type="predicted"/>
<accession>A0A7M7NAV2</accession>
<feature type="coiled-coil region" evidence="1">
    <location>
        <begin position="373"/>
        <end position="435"/>
    </location>
</feature>
<keyword evidence="1" id="KW-0175">Coiled coil</keyword>
<organism evidence="2 3">
    <name type="scientific">Strongylocentrotus purpuratus</name>
    <name type="common">Purple sea urchin</name>
    <dbReference type="NCBI Taxonomy" id="7668"/>
    <lineage>
        <taxon>Eukaryota</taxon>
        <taxon>Metazoa</taxon>
        <taxon>Echinodermata</taxon>
        <taxon>Eleutherozoa</taxon>
        <taxon>Echinozoa</taxon>
        <taxon>Echinoidea</taxon>
        <taxon>Euechinoidea</taxon>
        <taxon>Echinacea</taxon>
        <taxon>Camarodonta</taxon>
        <taxon>Echinidea</taxon>
        <taxon>Strongylocentrotidae</taxon>
        <taxon>Strongylocentrotus</taxon>
    </lineage>
</organism>
<reference evidence="3" key="1">
    <citation type="submission" date="2015-02" db="EMBL/GenBank/DDBJ databases">
        <title>Genome sequencing for Strongylocentrotus purpuratus.</title>
        <authorList>
            <person name="Murali S."/>
            <person name="Liu Y."/>
            <person name="Vee V."/>
            <person name="English A."/>
            <person name="Wang M."/>
            <person name="Skinner E."/>
            <person name="Han Y."/>
            <person name="Muzny D.M."/>
            <person name="Worley K.C."/>
            <person name="Gibbs R.A."/>
        </authorList>
    </citation>
    <scope>NUCLEOTIDE SEQUENCE</scope>
</reference>
<dbReference type="InParanoid" id="A0A7M7NAV2"/>
<dbReference type="GeneID" id="115920686"/>
<dbReference type="AlphaFoldDB" id="A0A7M7NAV2"/>
<evidence type="ECO:0000313" key="2">
    <source>
        <dbReference type="EnsemblMetazoa" id="XP_030832970"/>
    </source>
</evidence>
<reference evidence="2" key="2">
    <citation type="submission" date="2021-01" db="UniProtKB">
        <authorList>
            <consortium name="EnsemblMetazoa"/>
        </authorList>
    </citation>
    <scope>IDENTIFICATION</scope>
</reference>
<dbReference type="EnsemblMetazoa" id="XM_030977110">
    <property type="protein sequence ID" value="XP_030832970"/>
    <property type="gene ID" value="LOC115920686"/>
</dbReference>
<dbReference type="OMA" id="SDESIMG"/>
<feature type="coiled-coil region" evidence="1">
    <location>
        <begin position="181"/>
        <end position="306"/>
    </location>
</feature>
<sequence length="478" mass="55345">MSITPKHINRLLPLMAEKPVRNKGNLVYPPIKKTLMARPVDKFKTKKVQNEANALGLGPETNPVRTARSFKTFVRTSKERVTRLEKTIKGNETLLKACKGLTEVSGPLAPDGLADLITSTWSKQKHVISQLKNDIQELKESPKDSLIGHSDESIMGLARMMDVDTTPSQTSTMVSKMKVTFINLKDMVKVKEEKIQNLRDREKTKTKRIVELQNELDNLQTKNLDLALDLQEAQDKRQTADNRVFDFETKIRDLETDIEKKTCENEDLLQRYEEAGEVVLGLQTDLDETKQNNESLNLQIKDLQAREFKKDDHILTLEKDLANLNQMMNLDSKSEDDFMKSKLNQSALKLQKISFDQELKNLRSDGHQRDYYVLKLEQDIGNMQKEKDELYQEIQNSFSKDRKTNHREDELKQEIEELKEERIEQDLKLKDTISKADEEIFESKKRVSEVQVQKIELDSKLKVTYYSPFVESQKGVRS</sequence>
<dbReference type="RefSeq" id="XP_030832970.1">
    <property type="nucleotide sequence ID" value="XM_030977110.1"/>
</dbReference>
<keyword evidence="3" id="KW-1185">Reference proteome</keyword>
<dbReference type="Proteomes" id="UP000007110">
    <property type="component" value="Unassembled WGS sequence"/>
</dbReference>
<evidence type="ECO:0000256" key="1">
    <source>
        <dbReference type="SAM" id="Coils"/>
    </source>
</evidence>
<dbReference type="KEGG" id="spu:115920686"/>